<sequence>MRAEMKVLVANAGDLNSWQNAPLQQPFDPLILSFLSALSAHLLRHYREHSELVALGFWLRDSQVAALQQRLPAGYFKPVGRVLHITPNNVDTMFAYSWVCALVMGNNSLVRIGQPDAEQVNLLLSAIDAIFAEQRFAPLAAGNAFVHYPRDSQFSAQVSAQVDARVLWGGDDTVNAIRALACQPRCRDISFADRYSAALIQGDALTDDTAISDLADSLWRDTQPYFQQACSSPRVLFWLGDTAAMSPLMTALEKHANNVVGQSIEWANNQLVYEQLLRNQDPGARTVHRSGVCGICVEQFHPTMLQWHLGQGCFVIQTLNTMNELPQRIDAKLQTLSYHGVEKAALVKLCEDPSITGIDRIVPVGRALDFSPLWDGYDVLTQLSRQIVLE</sequence>
<dbReference type="Pfam" id="PF05893">
    <property type="entry name" value="LuxC"/>
    <property type="match status" value="1"/>
</dbReference>
<comment type="caution">
    <text evidence="2">The sequence shown here is derived from an EMBL/GenBank/DDBJ whole genome shotgun (WGS) entry which is preliminary data.</text>
</comment>
<gene>
    <name evidence="2" type="ORF">LJ739_02510</name>
</gene>
<accession>A0ABS8G603</accession>
<evidence type="ECO:0008006" key="4">
    <source>
        <dbReference type="Google" id="ProtNLM"/>
    </source>
</evidence>
<proteinExistence type="predicted"/>
<evidence type="ECO:0000313" key="2">
    <source>
        <dbReference type="EMBL" id="MCC2615114.1"/>
    </source>
</evidence>
<evidence type="ECO:0000313" key="3">
    <source>
        <dbReference type="Proteomes" id="UP001520878"/>
    </source>
</evidence>
<organism evidence="2 3">
    <name type="scientific">Fluctibacter halophilus</name>
    <dbReference type="NCBI Taxonomy" id="226011"/>
    <lineage>
        <taxon>Bacteria</taxon>
        <taxon>Pseudomonadati</taxon>
        <taxon>Pseudomonadota</taxon>
        <taxon>Gammaproteobacteria</taxon>
        <taxon>Alteromonadales</taxon>
        <taxon>Alteromonadaceae</taxon>
        <taxon>Fluctibacter</taxon>
    </lineage>
</organism>
<dbReference type="SUPFAM" id="SSF53720">
    <property type="entry name" value="ALDH-like"/>
    <property type="match status" value="1"/>
</dbReference>
<dbReference type="Proteomes" id="UP001520878">
    <property type="component" value="Unassembled WGS sequence"/>
</dbReference>
<dbReference type="InterPro" id="IPR008670">
    <property type="entry name" value="CoA_reduct_LuxC"/>
</dbReference>
<keyword evidence="1" id="KW-0521">NADP</keyword>
<reference evidence="2 3" key="1">
    <citation type="submission" date="2021-10" db="EMBL/GenBank/DDBJ databases">
        <title>Draft genome of Aestuariibacter halophilus JC2043.</title>
        <authorList>
            <person name="Emsley S.A."/>
            <person name="Pfannmuller K.M."/>
            <person name="Ushijima B."/>
            <person name="Saw J.H."/>
            <person name="Videau P."/>
        </authorList>
    </citation>
    <scope>NUCLEOTIDE SEQUENCE [LARGE SCALE GENOMIC DNA]</scope>
    <source>
        <strain evidence="2 3">JC2043</strain>
    </source>
</reference>
<dbReference type="RefSeq" id="WP_229157025.1">
    <property type="nucleotide sequence ID" value="NZ_JAJEWP010000001.1"/>
</dbReference>
<evidence type="ECO:0000256" key="1">
    <source>
        <dbReference type="ARBA" id="ARBA00022857"/>
    </source>
</evidence>
<dbReference type="InterPro" id="IPR016161">
    <property type="entry name" value="Ald_DH/histidinol_DH"/>
</dbReference>
<dbReference type="EMBL" id="JAJEWP010000001">
    <property type="protein sequence ID" value="MCC2615114.1"/>
    <property type="molecule type" value="Genomic_DNA"/>
</dbReference>
<name>A0ABS8G603_9ALTE</name>
<keyword evidence="3" id="KW-1185">Reference proteome</keyword>
<protein>
    <recommendedName>
        <fullName evidence="4">Long-chain-fatty-acyl-CoA reductase</fullName>
    </recommendedName>
</protein>